<protein>
    <submittedName>
        <fullName evidence="1">Uncharacterized protein</fullName>
    </submittedName>
</protein>
<reference evidence="1 2" key="1">
    <citation type="submission" date="2016-10" db="EMBL/GenBank/DDBJ databases">
        <authorList>
            <person name="de Groot N.N."/>
        </authorList>
    </citation>
    <scope>NUCLEOTIDE SEQUENCE [LARGE SCALE GENOMIC DNA]</scope>
    <source>
        <strain evidence="1 2">CGMCC 1.11156</strain>
    </source>
</reference>
<proteinExistence type="predicted"/>
<name>A0A1I3CI93_9ACTN</name>
<gene>
    <name evidence="1" type="ORF">SAMN05216561_10278</name>
</gene>
<evidence type="ECO:0000313" key="2">
    <source>
        <dbReference type="Proteomes" id="UP000198649"/>
    </source>
</evidence>
<dbReference type="EMBL" id="FOQG01000002">
    <property type="protein sequence ID" value="SFH74314.1"/>
    <property type="molecule type" value="Genomic_DNA"/>
</dbReference>
<dbReference type="AlphaFoldDB" id="A0A1I3CI93"/>
<evidence type="ECO:0000313" key="1">
    <source>
        <dbReference type="EMBL" id="SFH74314.1"/>
    </source>
</evidence>
<dbReference type="STRING" id="1005945.SAMN05216561_10278"/>
<accession>A0A1I3CI93</accession>
<dbReference type="OrthoDB" id="3790705at2"/>
<organism evidence="1 2">
    <name type="scientific">Nocardioides psychrotolerans</name>
    <dbReference type="NCBI Taxonomy" id="1005945"/>
    <lineage>
        <taxon>Bacteria</taxon>
        <taxon>Bacillati</taxon>
        <taxon>Actinomycetota</taxon>
        <taxon>Actinomycetes</taxon>
        <taxon>Propionibacteriales</taxon>
        <taxon>Nocardioidaceae</taxon>
        <taxon>Nocardioides</taxon>
    </lineage>
</organism>
<keyword evidence="2" id="KW-1185">Reference proteome</keyword>
<sequence length="149" mass="15552">MTDSSALEGQRERARAAAAVLVTGVVDALGGSASRTTGRVEGCESASEDEFRTFRYTATGRVDVGASASPPFLDALVPVLEAAGFADPIPGERPGGNTLEGSDGDLTATLSELPGQGAYVLLSVEGPCLEVPEADRRDWQRRTDPEPFL</sequence>
<dbReference type="RefSeq" id="WP_147095105.1">
    <property type="nucleotide sequence ID" value="NZ_BKAF01000039.1"/>
</dbReference>
<dbReference type="Proteomes" id="UP000198649">
    <property type="component" value="Unassembled WGS sequence"/>
</dbReference>